<dbReference type="GO" id="GO:0004425">
    <property type="term" value="F:indole-3-glycerol-phosphate synthase activity"/>
    <property type="evidence" value="ECO:0007669"/>
    <property type="project" value="UniProtKB-UniRule"/>
</dbReference>
<evidence type="ECO:0000256" key="7">
    <source>
        <dbReference type="ARBA" id="ARBA00022605"/>
    </source>
</evidence>
<dbReference type="GO" id="GO:0004640">
    <property type="term" value="F:phosphoribosylanthranilate isomerase activity"/>
    <property type="evidence" value="ECO:0007669"/>
    <property type="project" value="UniProtKB-UniRule"/>
</dbReference>
<keyword evidence="7 15" id="KW-0028">Amino-acid biosynthesis</keyword>
<comment type="similarity">
    <text evidence="6">In the C-terminal section; belongs to the TrpF family.</text>
</comment>
<keyword evidence="8 15" id="KW-0210">Decarboxylase</keyword>
<evidence type="ECO:0000256" key="6">
    <source>
        <dbReference type="ARBA" id="ARBA00009847"/>
    </source>
</evidence>
<evidence type="ECO:0000256" key="13">
    <source>
        <dbReference type="ARBA" id="ARBA00023268"/>
    </source>
</evidence>
<comment type="pathway">
    <text evidence="4 15">Amino-acid biosynthesis; L-tryptophan biosynthesis; L-tryptophan from chorismate: step 4/5.</text>
</comment>
<organism evidence="19 20">
    <name type="scientific">Aliidiomarina shirensis</name>
    <dbReference type="NCBI Taxonomy" id="1048642"/>
    <lineage>
        <taxon>Bacteria</taxon>
        <taxon>Pseudomonadati</taxon>
        <taxon>Pseudomonadota</taxon>
        <taxon>Gammaproteobacteria</taxon>
        <taxon>Alteromonadales</taxon>
        <taxon>Idiomarinaceae</taxon>
        <taxon>Aliidiomarina</taxon>
    </lineage>
</organism>
<evidence type="ECO:0000256" key="3">
    <source>
        <dbReference type="ARBA" id="ARBA00004664"/>
    </source>
</evidence>
<dbReference type="Pfam" id="PF00697">
    <property type="entry name" value="PRAI"/>
    <property type="match status" value="1"/>
</dbReference>
<dbReference type="HAMAP" id="MF_00134_B">
    <property type="entry name" value="IGPS_B"/>
    <property type="match status" value="1"/>
</dbReference>
<accession>A0A432WTT9</accession>
<evidence type="ECO:0000313" key="19">
    <source>
        <dbReference type="EMBL" id="RUO37186.1"/>
    </source>
</evidence>
<feature type="domain" description="N-(5'phosphoribosyl) anthranilate isomerase (PRAI)" evidence="18">
    <location>
        <begin position="269"/>
        <end position="475"/>
    </location>
</feature>
<dbReference type="InterPro" id="IPR001468">
    <property type="entry name" value="Indole-3-GlycerolPSynthase_CS"/>
</dbReference>
<dbReference type="CDD" id="cd00405">
    <property type="entry name" value="PRAI"/>
    <property type="match status" value="1"/>
</dbReference>
<dbReference type="CDD" id="cd00331">
    <property type="entry name" value="IGPS"/>
    <property type="match status" value="1"/>
</dbReference>
<evidence type="ECO:0000256" key="15">
    <source>
        <dbReference type="HAMAP-Rule" id="MF_00134"/>
    </source>
</evidence>
<comment type="similarity">
    <text evidence="16">Belongs to the TrpF family.</text>
</comment>
<dbReference type="InterPro" id="IPR045186">
    <property type="entry name" value="Indole-3-glycerol_P_synth"/>
</dbReference>
<dbReference type="UniPathway" id="UPA00035">
    <property type="reaction ID" value="UER00042"/>
</dbReference>
<dbReference type="SUPFAM" id="SSF51366">
    <property type="entry name" value="Ribulose-phoshate binding barrel"/>
    <property type="match status" value="2"/>
</dbReference>
<dbReference type="NCBIfam" id="NF006945">
    <property type="entry name" value="PRK09427.1"/>
    <property type="match status" value="1"/>
</dbReference>
<dbReference type="Proteomes" id="UP000286934">
    <property type="component" value="Unassembled WGS sequence"/>
</dbReference>
<reference evidence="20" key="1">
    <citation type="journal article" date="2018" name="Front. Microbiol.">
        <title>Genome-Based Analysis Reveals the Taxonomy and Diversity of the Family Idiomarinaceae.</title>
        <authorList>
            <person name="Liu Y."/>
            <person name="Lai Q."/>
            <person name="Shao Z."/>
        </authorList>
    </citation>
    <scope>NUCLEOTIDE SEQUENCE [LARGE SCALE GENOMIC DNA]</scope>
    <source>
        <strain evidence="20">AIS</strain>
    </source>
</reference>
<gene>
    <name evidence="15" type="primary">trpC</name>
    <name evidence="16" type="synonym">trpF</name>
    <name evidence="19" type="ORF">CWE13_04220</name>
</gene>
<dbReference type="PROSITE" id="PS00614">
    <property type="entry name" value="IGPS"/>
    <property type="match status" value="1"/>
</dbReference>
<dbReference type="OrthoDB" id="9804217at2"/>
<evidence type="ECO:0000256" key="14">
    <source>
        <dbReference type="ARBA" id="ARBA00025592"/>
    </source>
</evidence>
<dbReference type="InterPro" id="IPR013785">
    <property type="entry name" value="Aldolase_TIM"/>
</dbReference>
<feature type="domain" description="Indole-3-glycerol phosphate synthase" evidence="17">
    <location>
        <begin position="13"/>
        <end position="263"/>
    </location>
</feature>
<dbReference type="Gene3D" id="3.20.20.70">
    <property type="entry name" value="Aldolase class I"/>
    <property type="match status" value="2"/>
</dbReference>
<dbReference type="InterPro" id="IPR013798">
    <property type="entry name" value="Indole-3-glycerol_P_synth_dom"/>
</dbReference>
<evidence type="ECO:0000256" key="8">
    <source>
        <dbReference type="ARBA" id="ARBA00022793"/>
    </source>
</evidence>
<sequence>MSFVVHSDTPTVLQAIVAKRQQRLEAMREHYPEAEIAASALSSSRPVRDFTAALAAPGAQFILECKKASPSKGLIRKHFDPVAIARVYASYAAAISVLTEPDYFQGDFAYLQAVSAQVNTPVLCKDFIFSTYQVDLARYFGADAILLMLSVLSDDEYRTLAARANQLGLHVLTEVSDADEMHRAAALKARVIGINHRNLRDLSVDLNRSQELAAIAPENALLIAESGIEQNSQVRSISPHVDGFLVGGALTAQDDIDLACRALIYGEHKVCGITSEAQALAARSAGAVYAGLIFAKRSPRAVKQANAEQICHVTGLNFVGVFSLEDYADIGATESAQAIAELAIHLNLSAVQLHDVIDDRVIAELGQLFKAHENTKLIEIWHAHSVQAQQPALSTSAFAPEVARVLFDHGRGGSGHTFDWQLLPVAQEQRQRIQLAGGLNRENIASAAAQGCRGLDINSGLERHPGHKDPAWLQQAFRTIRLY</sequence>
<dbReference type="GO" id="GO:0000162">
    <property type="term" value="P:L-tryptophan biosynthetic process"/>
    <property type="evidence" value="ECO:0007669"/>
    <property type="project" value="UniProtKB-UniRule"/>
</dbReference>
<dbReference type="InterPro" id="IPR001240">
    <property type="entry name" value="PRAI_dom"/>
</dbReference>
<evidence type="ECO:0000256" key="5">
    <source>
        <dbReference type="ARBA" id="ARBA00007902"/>
    </source>
</evidence>
<evidence type="ECO:0000256" key="10">
    <source>
        <dbReference type="ARBA" id="ARBA00023141"/>
    </source>
</evidence>
<dbReference type="HAMAP" id="MF_00135">
    <property type="entry name" value="PRAI"/>
    <property type="match status" value="1"/>
</dbReference>
<proteinExistence type="inferred from homology"/>
<dbReference type="InterPro" id="IPR011060">
    <property type="entry name" value="RibuloseP-bd_barrel"/>
</dbReference>
<dbReference type="EMBL" id="PIPP01000002">
    <property type="protein sequence ID" value="RUO37186.1"/>
    <property type="molecule type" value="Genomic_DNA"/>
</dbReference>
<evidence type="ECO:0000256" key="9">
    <source>
        <dbReference type="ARBA" id="ARBA00022822"/>
    </source>
</evidence>
<dbReference type="RefSeq" id="WP_126806218.1">
    <property type="nucleotide sequence ID" value="NZ_PIPP01000002.1"/>
</dbReference>
<comment type="similarity">
    <text evidence="15">Belongs to the TrpC family.</text>
</comment>
<comment type="similarity">
    <text evidence="5">In the N-terminal section; belongs to the TrpC family.</text>
</comment>
<evidence type="ECO:0000259" key="17">
    <source>
        <dbReference type="Pfam" id="PF00218"/>
    </source>
</evidence>
<evidence type="ECO:0000256" key="2">
    <source>
        <dbReference type="ARBA" id="ARBA00001633"/>
    </source>
</evidence>
<dbReference type="FunFam" id="3.20.20.70:FF:000024">
    <property type="entry name" value="Indole-3-glycerol phosphate synthase"/>
    <property type="match status" value="1"/>
</dbReference>
<keyword evidence="12 15" id="KW-0456">Lyase</keyword>
<keyword evidence="13" id="KW-0511">Multifunctional enzyme</keyword>
<evidence type="ECO:0000256" key="1">
    <source>
        <dbReference type="ARBA" id="ARBA00001164"/>
    </source>
</evidence>
<evidence type="ECO:0000259" key="18">
    <source>
        <dbReference type="Pfam" id="PF00697"/>
    </source>
</evidence>
<dbReference type="AlphaFoldDB" id="A0A432WTT9"/>
<name>A0A432WTT9_9GAMM</name>
<comment type="caution">
    <text evidence="19">The sequence shown here is derived from an EMBL/GenBank/DDBJ whole genome shotgun (WGS) entry which is preliminary data.</text>
</comment>
<protein>
    <recommendedName>
        <fullName evidence="15 16">Multifunctional fusion protein</fullName>
    </recommendedName>
    <domain>
        <recommendedName>
            <fullName evidence="15">Indole-3-glycerol phosphate synthase</fullName>
            <shortName evidence="15">IGPS</shortName>
            <ecNumber evidence="15">4.1.1.48</ecNumber>
        </recommendedName>
    </domain>
    <domain>
        <recommendedName>
            <fullName evidence="16">N-(5'-phosphoribosyl)anthranilate isomerase</fullName>
            <shortName evidence="16">PRAI</shortName>
            <ecNumber evidence="16">5.3.1.24</ecNumber>
        </recommendedName>
    </domain>
</protein>
<dbReference type="EC" id="4.1.1.48" evidence="15"/>
<keyword evidence="9 15" id="KW-0822">Tryptophan biosynthesis</keyword>
<keyword evidence="20" id="KW-1185">Reference proteome</keyword>
<dbReference type="EC" id="5.3.1.24" evidence="16"/>
<comment type="pathway">
    <text evidence="3 16">Amino-acid biosynthesis; L-tryptophan biosynthesis; L-tryptophan from chorismate: step 3/5.</text>
</comment>
<comment type="catalytic activity">
    <reaction evidence="2 15">
        <text>1-(2-carboxyphenylamino)-1-deoxy-D-ribulose 5-phosphate + H(+) = (1S,2R)-1-C-(indol-3-yl)glycerol 3-phosphate + CO2 + H2O</text>
        <dbReference type="Rhea" id="RHEA:23476"/>
        <dbReference type="ChEBI" id="CHEBI:15377"/>
        <dbReference type="ChEBI" id="CHEBI:15378"/>
        <dbReference type="ChEBI" id="CHEBI:16526"/>
        <dbReference type="ChEBI" id="CHEBI:58613"/>
        <dbReference type="ChEBI" id="CHEBI:58866"/>
        <dbReference type="EC" id="4.1.1.48"/>
    </reaction>
</comment>
<dbReference type="Pfam" id="PF00218">
    <property type="entry name" value="IGPS"/>
    <property type="match status" value="1"/>
</dbReference>
<comment type="function">
    <text evidence="14">Bifunctional enzyme that catalyzes two sequential steps of tryptophan biosynthetic pathway. The first reaction is catalyzed by the isomerase, coded by the TrpF domain; the second reaction is catalyzed by the synthase, coded by the TrpC domain.</text>
</comment>
<dbReference type="PANTHER" id="PTHR22854">
    <property type="entry name" value="TRYPTOPHAN BIOSYNTHESIS PROTEIN"/>
    <property type="match status" value="1"/>
</dbReference>
<evidence type="ECO:0000256" key="4">
    <source>
        <dbReference type="ARBA" id="ARBA00004696"/>
    </source>
</evidence>
<evidence type="ECO:0000256" key="11">
    <source>
        <dbReference type="ARBA" id="ARBA00023235"/>
    </source>
</evidence>
<evidence type="ECO:0000256" key="12">
    <source>
        <dbReference type="ARBA" id="ARBA00023239"/>
    </source>
</evidence>
<evidence type="ECO:0000313" key="20">
    <source>
        <dbReference type="Proteomes" id="UP000286934"/>
    </source>
</evidence>
<keyword evidence="11 16" id="KW-0413">Isomerase</keyword>
<comment type="catalytic activity">
    <reaction evidence="1 16">
        <text>N-(5-phospho-beta-D-ribosyl)anthranilate = 1-(2-carboxyphenylamino)-1-deoxy-D-ribulose 5-phosphate</text>
        <dbReference type="Rhea" id="RHEA:21540"/>
        <dbReference type="ChEBI" id="CHEBI:18277"/>
        <dbReference type="ChEBI" id="CHEBI:58613"/>
        <dbReference type="EC" id="5.3.1.24"/>
    </reaction>
</comment>
<keyword evidence="10 15" id="KW-0057">Aromatic amino acid biosynthesis</keyword>
<evidence type="ECO:0000256" key="16">
    <source>
        <dbReference type="HAMAP-Rule" id="MF_00135"/>
    </source>
</evidence>
<dbReference type="PANTHER" id="PTHR22854:SF2">
    <property type="entry name" value="INDOLE-3-GLYCEROL-PHOSPHATE SYNTHASE"/>
    <property type="match status" value="1"/>
</dbReference>